<dbReference type="EMBL" id="JAEMHM010000018">
    <property type="protein sequence ID" value="MBJ6726963.1"/>
    <property type="molecule type" value="Genomic_DNA"/>
</dbReference>
<dbReference type="Gene3D" id="3.20.20.70">
    <property type="entry name" value="Aldolase class I"/>
    <property type="match status" value="1"/>
</dbReference>
<dbReference type="Proteomes" id="UP000636888">
    <property type="component" value="Unassembled WGS sequence"/>
</dbReference>
<name>A0A8J7M282_9BACT</name>
<dbReference type="InterPro" id="IPR058240">
    <property type="entry name" value="rSAM_sf"/>
</dbReference>
<organism evidence="2 3">
    <name type="scientific">Geomesophilobacter sediminis</name>
    <dbReference type="NCBI Taxonomy" id="2798584"/>
    <lineage>
        <taxon>Bacteria</taxon>
        <taxon>Pseudomonadati</taxon>
        <taxon>Thermodesulfobacteriota</taxon>
        <taxon>Desulfuromonadia</taxon>
        <taxon>Geobacterales</taxon>
        <taxon>Geobacteraceae</taxon>
        <taxon>Geomesophilobacter</taxon>
    </lineage>
</organism>
<dbReference type="Gene3D" id="2.30.42.10">
    <property type="match status" value="1"/>
</dbReference>
<dbReference type="Pfam" id="PF19238">
    <property type="entry name" value="Radical_SAM_2"/>
    <property type="match status" value="1"/>
</dbReference>
<dbReference type="PROSITE" id="PS50106">
    <property type="entry name" value="PDZ"/>
    <property type="match status" value="1"/>
</dbReference>
<keyword evidence="3" id="KW-1185">Reference proteome</keyword>
<dbReference type="Pfam" id="PF17820">
    <property type="entry name" value="PDZ_6"/>
    <property type="match status" value="1"/>
</dbReference>
<proteinExistence type="predicted"/>
<protein>
    <submittedName>
        <fullName evidence="2">DUF512 domain-containing protein</fullName>
    </submittedName>
</protein>
<reference evidence="2" key="1">
    <citation type="submission" date="2020-12" db="EMBL/GenBank/DDBJ databases">
        <title>Geomonas sp. Red875, isolated from river sediment.</title>
        <authorList>
            <person name="Xu Z."/>
            <person name="Zhang Z."/>
            <person name="Masuda Y."/>
            <person name="Itoh H."/>
            <person name="Senoo K."/>
        </authorList>
    </citation>
    <scope>NUCLEOTIDE SEQUENCE</scope>
    <source>
        <strain evidence="2">Red875</strain>
    </source>
</reference>
<dbReference type="InterPro" id="IPR013785">
    <property type="entry name" value="Aldolase_TIM"/>
</dbReference>
<dbReference type="InterPro" id="IPR045375">
    <property type="entry name" value="Put_radical_SAM-like_N"/>
</dbReference>
<accession>A0A8J7M282</accession>
<dbReference type="AlphaFoldDB" id="A0A8J7M282"/>
<dbReference type="InterPro" id="IPR036034">
    <property type="entry name" value="PDZ_sf"/>
</dbReference>
<gene>
    <name evidence="2" type="ORF">JFN93_19810</name>
</gene>
<evidence type="ECO:0000259" key="1">
    <source>
        <dbReference type="PROSITE" id="PS50106"/>
    </source>
</evidence>
<dbReference type="InterPro" id="IPR001478">
    <property type="entry name" value="PDZ"/>
</dbReference>
<evidence type="ECO:0000313" key="3">
    <source>
        <dbReference type="Proteomes" id="UP000636888"/>
    </source>
</evidence>
<dbReference type="Pfam" id="PF04459">
    <property type="entry name" value="DUF512"/>
    <property type="match status" value="1"/>
</dbReference>
<dbReference type="InterPro" id="IPR007549">
    <property type="entry name" value="DUF512"/>
</dbReference>
<evidence type="ECO:0000313" key="2">
    <source>
        <dbReference type="EMBL" id="MBJ6726963.1"/>
    </source>
</evidence>
<dbReference type="SUPFAM" id="SSF102114">
    <property type="entry name" value="Radical SAM enzymes"/>
    <property type="match status" value="1"/>
</dbReference>
<comment type="caution">
    <text evidence="2">The sequence shown here is derived from an EMBL/GenBank/DDBJ whole genome shotgun (WGS) entry which is preliminary data.</text>
</comment>
<sequence>MSGLIVDHVMPESIAEELEIEPGDRLLSINGHIVRDVIDYNYFGAEDNLVLEVEKSDGELWELEVEREEGEPLGLVFAAPEPARCGNNCVFCFVHQLPKGLRSPLYVKDEDYRLSFLYGNYVTLANIGQEELDRIKEQRLSPIYISVHATDPATRERLLGKKDLRPIREVMEELAQARISMHCQVVLCPGLNDGATFAQTVADLAALHPWVASLAVVPVGLTAHRGRLPGLTPVTEEFAGSFVPEWEAKARELEKRLGEPFLFLADEFYLKANLPFPPLETYGDLPQLENGVGMIPLFLHEAEEVLEEAGKLPPARVTVVTGDSPFRYLSEFLEKLSAKTGTAFRCVPVKNRLFGPTVTVTGLISGKDIIAELEGMEPGGVVLVPDVMLKEGEGVFLDDLTPEDIEAALGVTVIVAESSPRGIYEALELLNEQ</sequence>
<dbReference type="InterPro" id="IPR041489">
    <property type="entry name" value="PDZ_6"/>
</dbReference>
<feature type="domain" description="PDZ" evidence="1">
    <location>
        <begin position="1"/>
        <end position="37"/>
    </location>
</feature>
<dbReference type="SUPFAM" id="SSF50156">
    <property type="entry name" value="PDZ domain-like"/>
    <property type="match status" value="1"/>
</dbReference>